<proteinExistence type="inferred from homology"/>
<keyword evidence="7 8" id="KW-0472">Membrane</keyword>
<keyword evidence="5 8" id="KW-0812">Transmembrane</keyword>
<dbReference type="Pfam" id="PF01032">
    <property type="entry name" value="FecCD"/>
    <property type="match status" value="1"/>
</dbReference>
<keyword evidence="6 8" id="KW-1133">Transmembrane helix</keyword>
<dbReference type="PANTHER" id="PTHR30472">
    <property type="entry name" value="FERRIC ENTEROBACTIN TRANSPORT SYSTEM PERMEASE PROTEIN"/>
    <property type="match status" value="1"/>
</dbReference>
<dbReference type="PANTHER" id="PTHR30472:SF24">
    <property type="entry name" value="FERRIC ENTEROBACTIN TRANSPORT SYSTEM PERMEASE PROTEIN FEPG"/>
    <property type="match status" value="1"/>
</dbReference>
<evidence type="ECO:0000313" key="9">
    <source>
        <dbReference type="EMBL" id="TQL85523.1"/>
    </source>
</evidence>
<dbReference type="AlphaFoldDB" id="A0A543BL56"/>
<comment type="similarity">
    <text evidence="2">Belongs to the binding-protein-dependent transport system permease family. FecCD subfamily.</text>
</comment>
<evidence type="ECO:0000256" key="5">
    <source>
        <dbReference type="ARBA" id="ARBA00022692"/>
    </source>
</evidence>
<feature type="transmembrane region" description="Helical" evidence="8">
    <location>
        <begin position="233"/>
        <end position="266"/>
    </location>
</feature>
<protein>
    <submittedName>
        <fullName evidence="9">Iron complex transport system permease protein</fullName>
    </submittedName>
</protein>
<evidence type="ECO:0000256" key="8">
    <source>
        <dbReference type="SAM" id="Phobius"/>
    </source>
</evidence>
<feature type="transmembrane region" description="Helical" evidence="8">
    <location>
        <begin position="60"/>
        <end position="80"/>
    </location>
</feature>
<dbReference type="OrthoDB" id="4455417at2"/>
<dbReference type="InterPro" id="IPR037294">
    <property type="entry name" value="ABC_BtuC-like"/>
</dbReference>
<dbReference type="Proteomes" id="UP000317209">
    <property type="component" value="Unassembled WGS sequence"/>
</dbReference>
<keyword evidence="10" id="KW-1185">Reference proteome</keyword>
<dbReference type="EMBL" id="VFOX01000001">
    <property type="protein sequence ID" value="TQL85523.1"/>
    <property type="molecule type" value="Genomic_DNA"/>
</dbReference>
<sequence length="330" mass="34041">MITRRSVQWVLPVMIATLVILFLAALSLGDVQVTMADMIAVLTGQETGLKRLVLLSWRLPQTLCAIIIGAALALAGAIFQTLTRNPLGSPDVIGFSTGAYTGALMSLLFFGGGYAALAAGAVGGGLITAIVVTLLAYRGGLDGFRLVIVGIGISALLTSLNGYLLLTARVEVARAASVWGIGSLSGLRWEQAAPTAVLLIVAIAAVLPMTRSMHQFELGDTLAIGTGVALERLRWGMVLGGVVLVALATAVTGPIAFVALAAPQIARRITGAGQTQPLTVMLTGSIVLLASDLIAMHAIPGIQLPVGVLTVCVGGVYLVWLLISETRKKA</sequence>
<evidence type="ECO:0000256" key="2">
    <source>
        <dbReference type="ARBA" id="ARBA00007935"/>
    </source>
</evidence>
<name>A0A543BL56_9MICO</name>
<reference evidence="9 10" key="1">
    <citation type="submission" date="2019-06" db="EMBL/GenBank/DDBJ databases">
        <title>Sequencing the genomes of 1000 actinobacteria strains.</title>
        <authorList>
            <person name="Klenk H.-P."/>
        </authorList>
    </citation>
    <scope>NUCLEOTIDE SEQUENCE [LARGE SCALE GENOMIC DNA]</scope>
    <source>
        <strain evidence="9 10">DSM 20169</strain>
    </source>
</reference>
<evidence type="ECO:0000256" key="4">
    <source>
        <dbReference type="ARBA" id="ARBA00022475"/>
    </source>
</evidence>
<feature type="transmembrane region" description="Helical" evidence="8">
    <location>
        <begin position="92"/>
        <end position="110"/>
    </location>
</feature>
<organism evidence="9 10">
    <name type="scientific">Microbacterium saperdae</name>
    <dbReference type="NCBI Taxonomy" id="69368"/>
    <lineage>
        <taxon>Bacteria</taxon>
        <taxon>Bacillati</taxon>
        <taxon>Actinomycetota</taxon>
        <taxon>Actinomycetes</taxon>
        <taxon>Micrococcales</taxon>
        <taxon>Microbacteriaceae</taxon>
        <taxon>Microbacterium</taxon>
    </lineage>
</organism>
<comment type="caution">
    <text evidence="9">The sequence shown here is derived from an EMBL/GenBank/DDBJ whole genome shotgun (WGS) entry which is preliminary data.</text>
</comment>
<evidence type="ECO:0000256" key="6">
    <source>
        <dbReference type="ARBA" id="ARBA00022989"/>
    </source>
</evidence>
<dbReference type="Gene3D" id="1.10.3470.10">
    <property type="entry name" value="ABC transporter involved in vitamin B12 uptake, BtuC"/>
    <property type="match status" value="1"/>
</dbReference>
<comment type="subcellular location">
    <subcellularLocation>
        <location evidence="1">Cell membrane</location>
        <topology evidence="1">Multi-pass membrane protein</topology>
    </subcellularLocation>
</comment>
<keyword evidence="3" id="KW-0813">Transport</keyword>
<dbReference type="GO" id="GO:0033214">
    <property type="term" value="P:siderophore-iron import into cell"/>
    <property type="evidence" value="ECO:0007669"/>
    <property type="project" value="TreeGrafter"/>
</dbReference>
<evidence type="ECO:0000256" key="3">
    <source>
        <dbReference type="ARBA" id="ARBA00022448"/>
    </source>
</evidence>
<evidence type="ECO:0000313" key="10">
    <source>
        <dbReference type="Proteomes" id="UP000317209"/>
    </source>
</evidence>
<feature type="transmembrane region" description="Helical" evidence="8">
    <location>
        <begin position="302"/>
        <end position="323"/>
    </location>
</feature>
<accession>A0A543BL56</accession>
<gene>
    <name evidence="9" type="ORF">FB560_1140</name>
</gene>
<dbReference type="GO" id="GO:0005886">
    <property type="term" value="C:plasma membrane"/>
    <property type="evidence" value="ECO:0007669"/>
    <property type="project" value="UniProtKB-SubCell"/>
</dbReference>
<dbReference type="InterPro" id="IPR000522">
    <property type="entry name" value="ABC_transptr_permease_BtuC"/>
</dbReference>
<dbReference type="SUPFAM" id="SSF81345">
    <property type="entry name" value="ABC transporter involved in vitamin B12 uptake, BtuC"/>
    <property type="match status" value="1"/>
</dbReference>
<dbReference type="GO" id="GO:0022857">
    <property type="term" value="F:transmembrane transporter activity"/>
    <property type="evidence" value="ECO:0007669"/>
    <property type="project" value="InterPro"/>
</dbReference>
<feature type="transmembrane region" description="Helical" evidence="8">
    <location>
        <begin position="196"/>
        <end position="213"/>
    </location>
</feature>
<evidence type="ECO:0000256" key="1">
    <source>
        <dbReference type="ARBA" id="ARBA00004651"/>
    </source>
</evidence>
<feature type="transmembrane region" description="Helical" evidence="8">
    <location>
        <begin position="116"/>
        <end position="137"/>
    </location>
</feature>
<feature type="transmembrane region" description="Helical" evidence="8">
    <location>
        <begin position="144"/>
        <end position="166"/>
    </location>
</feature>
<keyword evidence="4" id="KW-1003">Cell membrane</keyword>
<evidence type="ECO:0000256" key="7">
    <source>
        <dbReference type="ARBA" id="ARBA00023136"/>
    </source>
</evidence>
<dbReference type="CDD" id="cd06550">
    <property type="entry name" value="TM_ABC_iron-siderophores_like"/>
    <property type="match status" value="1"/>
</dbReference>